<evidence type="ECO:0000313" key="6">
    <source>
        <dbReference type="Proteomes" id="UP000000851"/>
    </source>
</evidence>
<accession>C7Q4D3</accession>
<dbReference type="HOGENOM" id="CLU_1335540_0_0_11"/>
<proteinExistence type="predicted"/>
<dbReference type="PROSITE" id="PS00622">
    <property type="entry name" value="HTH_LUXR_1"/>
    <property type="match status" value="1"/>
</dbReference>
<dbReference type="GO" id="GO:0003677">
    <property type="term" value="F:DNA binding"/>
    <property type="evidence" value="ECO:0007669"/>
    <property type="project" value="UniProtKB-KW"/>
</dbReference>
<dbReference type="PANTHER" id="PTHR44688:SF16">
    <property type="entry name" value="DNA-BINDING TRANSCRIPTIONAL ACTIVATOR DEVR_DOSR"/>
    <property type="match status" value="1"/>
</dbReference>
<dbReference type="PROSITE" id="PS50043">
    <property type="entry name" value="HTH_LUXR_2"/>
    <property type="match status" value="1"/>
</dbReference>
<keyword evidence="1" id="KW-0805">Transcription regulation</keyword>
<keyword evidence="6" id="KW-1185">Reference proteome</keyword>
<dbReference type="InterPro" id="IPR000792">
    <property type="entry name" value="Tscrpt_reg_LuxR_C"/>
</dbReference>
<dbReference type="STRING" id="479433.Caci_1067"/>
<dbReference type="SMART" id="SM00421">
    <property type="entry name" value="HTH_LUXR"/>
    <property type="match status" value="1"/>
</dbReference>
<gene>
    <name evidence="5" type="ordered locus">Caci_1067</name>
</gene>
<keyword evidence="2" id="KW-0238">DNA-binding</keyword>
<dbReference type="CDD" id="cd06170">
    <property type="entry name" value="LuxR_C_like"/>
    <property type="match status" value="1"/>
</dbReference>
<evidence type="ECO:0000256" key="2">
    <source>
        <dbReference type="ARBA" id="ARBA00023125"/>
    </source>
</evidence>
<feature type="domain" description="HTH luxR-type" evidence="4">
    <location>
        <begin position="141"/>
        <end position="205"/>
    </location>
</feature>
<dbReference type="InterPro" id="IPR036388">
    <property type="entry name" value="WH-like_DNA-bd_sf"/>
</dbReference>
<evidence type="ECO:0000259" key="4">
    <source>
        <dbReference type="PROSITE" id="PS50043"/>
    </source>
</evidence>
<dbReference type="Proteomes" id="UP000000851">
    <property type="component" value="Chromosome"/>
</dbReference>
<dbReference type="PRINTS" id="PR00038">
    <property type="entry name" value="HTHLUXR"/>
</dbReference>
<name>C7Q4D3_CATAD</name>
<dbReference type="Gene3D" id="1.10.10.10">
    <property type="entry name" value="Winged helix-like DNA-binding domain superfamily/Winged helix DNA-binding domain"/>
    <property type="match status" value="1"/>
</dbReference>
<dbReference type="PANTHER" id="PTHR44688">
    <property type="entry name" value="DNA-BINDING TRANSCRIPTIONAL ACTIVATOR DEVR_DOSR"/>
    <property type="match status" value="1"/>
</dbReference>
<reference evidence="5 6" key="1">
    <citation type="journal article" date="2009" name="Stand. Genomic Sci.">
        <title>Complete genome sequence of Catenulispora acidiphila type strain (ID 139908).</title>
        <authorList>
            <person name="Copeland A."/>
            <person name="Lapidus A."/>
            <person name="Glavina Del Rio T."/>
            <person name="Nolan M."/>
            <person name="Lucas S."/>
            <person name="Chen F."/>
            <person name="Tice H."/>
            <person name="Cheng J.F."/>
            <person name="Bruce D."/>
            <person name="Goodwin L."/>
            <person name="Pitluck S."/>
            <person name="Mikhailova N."/>
            <person name="Pati A."/>
            <person name="Ivanova N."/>
            <person name="Mavromatis K."/>
            <person name="Chen A."/>
            <person name="Palaniappan K."/>
            <person name="Chain P."/>
            <person name="Land M."/>
            <person name="Hauser L."/>
            <person name="Chang Y.J."/>
            <person name="Jeffries C.D."/>
            <person name="Chertkov O."/>
            <person name="Brettin T."/>
            <person name="Detter J.C."/>
            <person name="Han C."/>
            <person name="Ali Z."/>
            <person name="Tindall B.J."/>
            <person name="Goker M."/>
            <person name="Bristow J."/>
            <person name="Eisen J.A."/>
            <person name="Markowitz V."/>
            <person name="Hugenholtz P."/>
            <person name="Kyrpides N.C."/>
            <person name="Klenk H.P."/>
        </authorList>
    </citation>
    <scope>NUCLEOTIDE SEQUENCE [LARGE SCALE GENOMIC DNA]</scope>
    <source>
        <strain evidence="6">DSM 44928 / JCM 14897 / NBRC 102108 / NRRL B-24433 / ID139908</strain>
    </source>
</reference>
<evidence type="ECO:0000256" key="1">
    <source>
        <dbReference type="ARBA" id="ARBA00023015"/>
    </source>
</evidence>
<dbReference type="EMBL" id="CP001700">
    <property type="protein sequence ID" value="ACU69993.1"/>
    <property type="molecule type" value="Genomic_DNA"/>
</dbReference>
<keyword evidence="3" id="KW-0804">Transcription</keyword>
<dbReference type="InParanoid" id="C7Q4D3"/>
<dbReference type="InterPro" id="IPR016032">
    <property type="entry name" value="Sig_transdc_resp-reg_C-effctor"/>
</dbReference>
<dbReference type="AlphaFoldDB" id="C7Q4D3"/>
<organism evidence="5 6">
    <name type="scientific">Catenulispora acidiphila (strain DSM 44928 / JCM 14897 / NBRC 102108 / NRRL B-24433 / ID139908)</name>
    <dbReference type="NCBI Taxonomy" id="479433"/>
    <lineage>
        <taxon>Bacteria</taxon>
        <taxon>Bacillati</taxon>
        <taxon>Actinomycetota</taxon>
        <taxon>Actinomycetes</taxon>
        <taxon>Catenulisporales</taxon>
        <taxon>Catenulisporaceae</taxon>
        <taxon>Catenulispora</taxon>
    </lineage>
</organism>
<dbReference type="Pfam" id="PF00196">
    <property type="entry name" value="GerE"/>
    <property type="match status" value="1"/>
</dbReference>
<protein>
    <submittedName>
        <fullName evidence="5">Transcriptional regulator, LuxR family</fullName>
    </submittedName>
</protein>
<dbReference type="GO" id="GO:0006355">
    <property type="term" value="P:regulation of DNA-templated transcription"/>
    <property type="evidence" value="ECO:0007669"/>
    <property type="project" value="InterPro"/>
</dbReference>
<dbReference type="eggNOG" id="COG2197">
    <property type="taxonomic scope" value="Bacteria"/>
</dbReference>
<sequence>MVTVCASGMLKVMMCQCAEESAATSLDARDYRNLLSVLADASGFSDYRFFEQLGESLSRHLGWTDAVVLDLADVSPLISENGVTKLSDLFGRIDAGAAGSALIRRNAPDEASIDEREIALMELLAQYLSPRLREYFVRSKEVRDGSSLTDREAQVVRLVAQGMSNRLIAAELHIRVDTVKKHVMSAMQKTGAGNRTQLALIHLRS</sequence>
<dbReference type="KEGG" id="cai:Caci_1067"/>
<evidence type="ECO:0000256" key="3">
    <source>
        <dbReference type="ARBA" id="ARBA00023163"/>
    </source>
</evidence>
<dbReference type="SUPFAM" id="SSF46894">
    <property type="entry name" value="C-terminal effector domain of the bipartite response regulators"/>
    <property type="match status" value="1"/>
</dbReference>
<evidence type="ECO:0000313" key="5">
    <source>
        <dbReference type="EMBL" id="ACU69993.1"/>
    </source>
</evidence>